<sequence>MDMFLPDSLTLVALLGCFAVALVAGVVKGMVGFAMPMIMVSGLGSIVGPEWALAGLILPTLCTNGWQAMRAGPRGVWQAVVRFRVFLAVAFVMLILSAQLVSVLPARAMQVMIGLPIVAFALSQLLAYPLKLGSPPPRRVEVGVAMLAGGIGGFSGVWGPPTVAYLTALETPKRDQLQLQGVIYGLGAVALLGAHIGSGVLSTTTAPFSAALVPVALVGMWIGFRVHDRIDQVMFRRATLVVLLIAGGNLLRQGLGL</sequence>
<dbReference type="InterPro" id="IPR002781">
    <property type="entry name" value="TM_pro_TauE-like"/>
</dbReference>
<dbReference type="Pfam" id="PF01925">
    <property type="entry name" value="TauE"/>
    <property type="match status" value="1"/>
</dbReference>
<accession>A0A7L9WMJ7</accession>
<dbReference type="EMBL" id="CP045201">
    <property type="protein sequence ID" value="QOL81601.1"/>
    <property type="molecule type" value="Genomic_DNA"/>
</dbReference>
<dbReference type="PANTHER" id="PTHR30269:SF32">
    <property type="entry name" value="MEMBRANE TRANSPORTER PROTEIN-RELATED"/>
    <property type="match status" value="1"/>
</dbReference>
<evidence type="ECO:0000256" key="8">
    <source>
        <dbReference type="RuleBase" id="RU363041"/>
    </source>
</evidence>
<keyword evidence="10" id="KW-1185">Reference proteome</keyword>
<dbReference type="GO" id="GO:0005886">
    <property type="term" value="C:plasma membrane"/>
    <property type="evidence" value="ECO:0007669"/>
    <property type="project" value="UniProtKB-SubCell"/>
</dbReference>
<protein>
    <recommendedName>
        <fullName evidence="8">Probable membrane transporter protein</fullName>
    </recommendedName>
</protein>
<feature type="transmembrane region" description="Helical" evidence="8">
    <location>
        <begin position="142"/>
        <end position="161"/>
    </location>
</feature>
<evidence type="ECO:0000313" key="10">
    <source>
        <dbReference type="Proteomes" id="UP000594118"/>
    </source>
</evidence>
<evidence type="ECO:0000256" key="2">
    <source>
        <dbReference type="ARBA" id="ARBA00009142"/>
    </source>
</evidence>
<keyword evidence="3" id="KW-0813">Transport</keyword>
<comment type="similarity">
    <text evidence="2 8">Belongs to the 4-toluene sulfonate uptake permease (TSUP) (TC 2.A.102) family.</text>
</comment>
<dbReference type="KEGG" id="pshq:F3W81_12650"/>
<comment type="subcellular location">
    <subcellularLocation>
        <location evidence="1 8">Cell membrane</location>
        <topology evidence="1 8">Multi-pass membrane protein</topology>
    </subcellularLocation>
</comment>
<feature type="transmembrane region" description="Helical" evidence="8">
    <location>
        <begin position="83"/>
        <end position="102"/>
    </location>
</feature>
<feature type="transmembrane region" description="Helical" evidence="8">
    <location>
        <begin position="208"/>
        <end position="227"/>
    </location>
</feature>
<keyword evidence="7 8" id="KW-0472">Membrane</keyword>
<evidence type="ECO:0000256" key="6">
    <source>
        <dbReference type="ARBA" id="ARBA00022989"/>
    </source>
</evidence>
<keyword evidence="6 8" id="KW-1133">Transmembrane helix</keyword>
<dbReference type="Proteomes" id="UP000594118">
    <property type="component" value="Chromosome"/>
</dbReference>
<dbReference type="PANTHER" id="PTHR30269">
    <property type="entry name" value="TRANSMEMBRANE PROTEIN YFCA"/>
    <property type="match status" value="1"/>
</dbReference>
<dbReference type="InterPro" id="IPR052017">
    <property type="entry name" value="TSUP"/>
</dbReference>
<evidence type="ECO:0000256" key="5">
    <source>
        <dbReference type="ARBA" id="ARBA00022692"/>
    </source>
</evidence>
<evidence type="ECO:0000256" key="4">
    <source>
        <dbReference type="ARBA" id="ARBA00022475"/>
    </source>
</evidence>
<organism evidence="9 10">
    <name type="scientific">Pseudooceanicola spongiae</name>
    <dbReference type="NCBI Taxonomy" id="2613965"/>
    <lineage>
        <taxon>Bacteria</taxon>
        <taxon>Pseudomonadati</taxon>
        <taxon>Pseudomonadota</taxon>
        <taxon>Alphaproteobacteria</taxon>
        <taxon>Rhodobacterales</taxon>
        <taxon>Paracoccaceae</taxon>
        <taxon>Pseudooceanicola</taxon>
    </lineage>
</organism>
<feature type="transmembrane region" description="Helical" evidence="8">
    <location>
        <begin position="181"/>
        <end position="201"/>
    </location>
</feature>
<keyword evidence="4 8" id="KW-1003">Cell membrane</keyword>
<evidence type="ECO:0000256" key="1">
    <source>
        <dbReference type="ARBA" id="ARBA00004651"/>
    </source>
</evidence>
<feature type="transmembrane region" description="Helical" evidence="8">
    <location>
        <begin position="35"/>
        <end position="62"/>
    </location>
</feature>
<name>A0A7L9WMJ7_9RHOB</name>
<evidence type="ECO:0000313" key="9">
    <source>
        <dbReference type="EMBL" id="QOL81601.1"/>
    </source>
</evidence>
<reference evidence="9 10" key="1">
    <citation type="submission" date="2019-10" db="EMBL/GenBank/DDBJ databases">
        <title>Pseudopuniceibacterium sp. HQ09 islated from Antarctica.</title>
        <authorList>
            <person name="Liao L."/>
            <person name="Su S."/>
            <person name="Chen B."/>
            <person name="Yu Y."/>
        </authorList>
    </citation>
    <scope>NUCLEOTIDE SEQUENCE [LARGE SCALE GENOMIC DNA]</scope>
    <source>
        <strain evidence="9 10">HQ09</strain>
    </source>
</reference>
<keyword evidence="5 8" id="KW-0812">Transmembrane</keyword>
<evidence type="ECO:0000256" key="7">
    <source>
        <dbReference type="ARBA" id="ARBA00023136"/>
    </source>
</evidence>
<dbReference type="RefSeq" id="WP_193079517.1">
    <property type="nucleotide sequence ID" value="NZ_CP045201.1"/>
</dbReference>
<feature type="transmembrane region" description="Helical" evidence="8">
    <location>
        <begin position="108"/>
        <end position="130"/>
    </location>
</feature>
<gene>
    <name evidence="9" type="ORF">F3W81_12650</name>
</gene>
<proteinExistence type="inferred from homology"/>
<evidence type="ECO:0000256" key="3">
    <source>
        <dbReference type="ARBA" id="ARBA00022448"/>
    </source>
</evidence>
<dbReference type="AlphaFoldDB" id="A0A7L9WMJ7"/>